<dbReference type="Pfam" id="PF08510">
    <property type="entry name" value="PIG-P"/>
    <property type="match status" value="1"/>
</dbReference>
<organism evidence="8">
    <name type="scientific">Cyberlindnera fabianii</name>
    <name type="common">Yeast</name>
    <name type="synonym">Hansenula fabianii</name>
    <dbReference type="NCBI Taxonomy" id="36022"/>
    <lineage>
        <taxon>Eukaryota</taxon>
        <taxon>Fungi</taxon>
        <taxon>Dikarya</taxon>
        <taxon>Ascomycota</taxon>
        <taxon>Saccharomycotina</taxon>
        <taxon>Saccharomycetes</taxon>
        <taxon>Phaffomycetales</taxon>
        <taxon>Phaffomycetaceae</taxon>
        <taxon>Cyberlindnera</taxon>
    </lineage>
</organism>
<proteinExistence type="predicted"/>
<evidence type="ECO:0000256" key="6">
    <source>
        <dbReference type="SAM" id="Phobius"/>
    </source>
</evidence>
<evidence type="ECO:0000256" key="1">
    <source>
        <dbReference type="ARBA" id="ARBA00004141"/>
    </source>
</evidence>
<dbReference type="InterPro" id="IPR052263">
    <property type="entry name" value="GPI_Anchor_Biosynth"/>
</dbReference>
<feature type="transmembrane region" description="Helical" evidence="6">
    <location>
        <begin position="128"/>
        <end position="148"/>
    </location>
</feature>
<comment type="subcellular location">
    <subcellularLocation>
        <location evidence="1">Membrane</location>
        <topology evidence="1">Multi-pass membrane protein</topology>
    </subcellularLocation>
</comment>
<reference evidence="8" key="1">
    <citation type="journal article" date="2014" name="Genome Announc.">
        <title>Genome sequence of the yeast Cyberlindnera fabianii (Hansenula fabianii).</title>
        <authorList>
            <person name="Freel K.C."/>
            <person name="Sarilar V."/>
            <person name="Neuveglise C."/>
            <person name="Devillers H."/>
            <person name="Friedrich A."/>
            <person name="Schacherer J."/>
        </authorList>
    </citation>
    <scope>NUCLEOTIDE SEQUENCE</scope>
    <source>
        <strain evidence="8">YJS4271</strain>
    </source>
</reference>
<dbReference type="PANTHER" id="PTHR46346:SF1">
    <property type="entry name" value="PHOSPHATIDYLINOSITOL N-ACETYLGLUCOSAMINYLTRANSFERASE SUBUNIT P"/>
    <property type="match status" value="1"/>
</dbReference>
<dbReference type="AlphaFoldDB" id="A0A061AQK6"/>
<evidence type="ECO:0000256" key="5">
    <source>
        <dbReference type="SAM" id="MobiDB-lite"/>
    </source>
</evidence>
<dbReference type="GO" id="GO:0016020">
    <property type="term" value="C:membrane"/>
    <property type="evidence" value="ECO:0007669"/>
    <property type="project" value="UniProtKB-SubCell"/>
</dbReference>
<evidence type="ECO:0000256" key="2">
    <source>
        <dbReference type="ARBA" id="ARBA00022692"/>
    </source>
</evidence>
<dbReference type="PhylomeDB" id="A0A061AQK6"/>
<name>A0A061AQK6_CYBFA</name>
<evidence type="ECO:0000256" key="4">
    <source>
        <dbReference type="ARBA" id="ARBA00023136"/>
    </source>
</evidence>
<protein>
    <submittedName>
        <fullName evidence="8">CYFA0S03e03312g1_1</fullName>
    </submittedName>
</protein>
<feature type="domain" description="PIG-P" evidence="7">
    <location>
        <begin position="87"/>
        <end position="201"/>
    </location>
</feature>
<accession>A0A061AQK6</accession>
<dbReference type="InterPro" id="IPR013717">
    <property type="entry name" value="PIG-P"/>
</dbReference>
<keyword evidence="4 6" id="KW-0472">Membrane</keyword>
<dbReference type="GO" id="GO:0005783">
    <property type="term" value="C:endoplasmic reticulum"/>
    <property type="evidence" value="ECO:0007669"/>
    <property type="project" value="TreeGrafter"/>
</dbReference>
<feature type="transmembrane region" description="Helical" evidence="6">
    <location>
        <begin position="92"/>
        <end position="108"/>
    </location>
</feature>
<dbReference type="PANTHER" id="PTHR46346">
    <property type="entry name" value="PHOSPHATIDYLINOSITOL N-ACETYLGLUCOSAMINYLTRANSFERASE SUBUNIT P"/>
    <property type="match status" value="1"/>
</dbReference>
<keyword evidence="2 6" id="KW-0812">Transmembrane</keyword>
<evidence type="ECO:0000259" key="7">
    <source>
        <dbReference type="Pfam" id="PF08510"/>
    </source>
</evidence>
<gene>
    <name evidence="8" type="ORF">CYFA0S_03e03312g</name>
</gene>
<dbReference type="OrthoDB" id="690928at2759"/>
<keyword evidence="3 6" id="KW-1133">Transmembrane helix</keyword>
<dbReference type="EMBL" id="LK052888">
    <property type="protein sequence ID" value="CDR39434.1"/>
    <property type="molecule type" value="Genomic_DNA"/>
</dbReference>
<sequence length="203" mass="23063">MHKKLREDLSLQPSHSTPSLPSLNTTPSPAAPIPSRLLSPTSATRGSRLFEYEDIIQRKTSPQPHYKLTDILARESDATVSSITPLTEYKGYGTYILVSLIHLVWLAWTLTPKTWLNAAGIYYYPSRWWSLSISSLVLMAMLYTYVALQLWNIEIETIQMDALNAIVDEDAVIEPDVNKYGWRDTNGVYDLRIGEVNRVLYGE</sequence>
<feature type="compositionally biased region" description="Low complexity" evidence="5">
    <location>
        <begin position="10"/>
        <end position="28"/>
    </location>
</feature>
<feature type="region of interest" description="Disordered" evidence="5">
    <location>
        <begin position="1"/>
        <end position="41"/>
    </location>
</feature>
<dbReference type="GO" id="GO:0006506">
    <property type="term" value="P:GPI anchor biosynthetic process"/>
    <property type="evidence" value="ECO:0007669"/>
    <property type="project" value="TreeGrafter"/>
</dbReference>
<evidence type="ECO:0000256" key="3">
    <source>
        <dbReference type="ARBA" id="ARBA00022989"/>
    </source>
</evidence>
<evidence type="ECO:0000313" key="8">
    <source>
        <dbReference type="EMBL" id="CDR39434.1"/>
    </source>
</evidence>